<feature type="domain" description="Radical SAM core" evidence="6">
    <location>
        <begin position="6"/>
        <end position="230"/>
    </location>
</feature>
<keyword evidence="1" id="KW-0949">S-adenosyl-L-methionine</keyword>
<dbReference type="EMBL" id="VCKX01000018">
    <property type="protein sequence ID" value="TMR37185.1"/>
    <property type="molecule type" value="Genomic_DNA"/>
</dbReference>
<name>A0A5S4GW48_9ACTN</name>
<dbReference type="SFLD" id="SFLDG01067">
    <property type="entry name" value="SPASM/twitch_domain_containing"/>
    <property type="match status" value="1"/>
</dbReference>
<feature type="region of interest" description="Disordered" evidence="5">
    <location>
        <begin position="340"/>
        <end position="379"/>
    </location>
</feature>
<evidence type="ECO:0000256" key="3">
    <source>
        <dbReference type="ARBA" id="ARBA00023004"/>
    </source>
</evidence>
<dbReference type="SUPFAM" id="SSF102114">
    <property type="entry name" value="Radical SAM enzymes"/>
    <property type="match status" value="1"/>
</dbReference>
<dbReference type="OrthoDB" id="9782387at2"/>
<dbReference type="AlphaFoldDB" id="A0A5S4GW48"/>
<comment type="caution">
    <text evidence="7">The sequence shown here is derived from an EMBL/GenBank/DDBJ whole genome shotgun (WGS) entry which is preliminary data.</text>
</comment>
<accession>A0A5S4GW48</accession>
<keyword evidence="3" id="KW-0408">Iron</keyword>
<keyword evidence="2" id="KW-0479">Metal-binding</keyword>
<dbReference type="PANTHER" id="PTHR11228">
    <property type="entry name" value="RADICAL SAM DOMAIN PROTEIN"/>
    <property type="match status" value="1"/>
</dbReference>
<dbReference type="PANTHER" id="PTHR11228:SF7">
    <property type="entry name" value="PQQA PEPTIDE CYCLASE"/>
    <property type="match status" value="1"/>
</dbReference>
<evidence type="ECO:0000259" key="6">
    <source>
        <dbReference type="PROSITE" id="PS51918"/>
    </source>
</evidence>
<dbReference type="GO" id="GO:0046872">
    <property type="term" value="F:metal ion binding"/>
    <property type="evidence" value="ECO:0007669"/>
    <property type="project" value="UniProtKB-KW"/>
</dbReference>
<dbReference type="PROSITE" id="PS51918">
    <property type="entry name" value="RADICAL_SAM"/>
    <property type="match status" value="1"/>
</dbReference>
<gene>
    <name evidence="7" type="ORF">ETD85_08635</name>
</gene>
<keyword evidence="4" id="KW-0411">Iron-sulfur</keyword>
<organism evidence="7 8">
    <name type="scientific">Nonomuraea zeae</name>
    <dbReference type="NCBI Taxonomy" id="1642303"/>
    <lineage>
        <taxon>Bacteria</taxon>
        <taxon>Bacillati</taxon>
        <taxon>Actinomycetota</taxon>
        <taxon>Actinomycetes</taxon>
        <taxon>Streptosporangiales</taxon>
        <taxon>Streptosporangiaceae</taxon>
        <taxon>Nonomuraea</taxon>
    </lineage>
</organism>
<evidence type="ECO:0000256" key="4">
    <source>
        <dbReference type="ARBA" id="ARBA00023014"/>
    </source>
</evidence>
<dbReference type="Gene3D" id="3.20.20.70">
    <property type="entry name" value="Aldolase class I"/>
    <property type="match status" value="1"/>
</dbReference>
<dbReference type="SFLD" id="SFLDS00029">
    <property type="entry name" value="Radical_SAM"/>
    <property type="match status" value="1"/>
</dbReference>
<dbReference type="GO" id="GO:0003824">
    <property type="term" value="F:catalytic activity"/>
    <property type="evidence" value="ECO:0007669"/>
    <property type="project" value="InterPro"/>
</dbReference>
<dbReference type="CDD" id="cd01335">
    <property type="entry name" value="Radical_SAM"/>
    <property type="match status" value="1"/>
</dbReference>
<reference evidence="7 8" key="1">
    <citation type="submission" date="2019-05" db="EMBL/GenBank/DDBJ databases">
        <title>Draft genome sequence of Nonomuraea zeae DSM 100528.</title>
        <authorList>
            <person name="Saricaoglu S."/>
            <person name="Isik K."/>
        </authorList>
    </citation>
    <scope>NUCLEOTIDE SEQUENCE [LARGE SCALE GENOMIC DNA]</scope>
    <source>
        <strain evidence="7 8">DSM 100528</strain>
    </source>
</reference>
<evidence type="ECO:0000313" key="8">
    <source>
        <dbReference type="Proteomes" id="UP000306628"/>
    </source>
</evidence>
<evidence type="ECO:0000256" key="5">
    <source>
        <dbReference type="SAM" id="MobiDB-lite"/>
    </source>
</evidence>
<dbReference type="InterPro" id="IPR007197">
    <property type="entry name" value="rSAM"/>
</dbReference>
<dbReference type="Pfam" id="PF04055">
    <property type="entry name" value="Radical_SAM"/>
    <property type="match status" value="1"/>
</dbReference>
<dbReference type="InterPro" id="IPR058240">
    <property type="entry name" value="rSAM_sf"/>
</dbReference>
<dbReference type="InterPro" id="IPR013785">
    <property type="entry name" value="Aldolase_TIM"/>
</dbReference>
<dbReference type="GO" id="GO:0006783">
    <property type="term" value="P:heme biosynthetic process"/>
    <property type="evidence" value="ECO:0007669"/>
    <property type="project" value="TreeGrafter"/>
</dbReference>
<dbReference type="GO" id="GO:0051536">
    <property type="term" value="F:iron-sulfur cluster binding"/>
    <property type="evidence" value="ECO:0007669"/>
    <property type="project" value="UniProtKB-KW"/>
</dbReference>
<dbReference type="RefSeq" id="WP_138689085.1">
    <property type="nucleotide sequence ID" value="NZ_JBHSAZ010000076.1"/>
</dbReference>
<evidence type="ECO:0000256" key="2">
    <source>
        <dbReference type="ARBA" id="ARBA00022723"/>
    </source>
</evidence>
<keyword evidence="8" id="KW-1185">Reference proteome</keyword>
<proteinExistence type="predicted"/>
<protein>
    <submittedName>
        <fullName evidence="7">Radical SAM protein</fullName>
    </submittedName>
</protein>
<evidence type="ECO:0000313" key="7">
    <source>
        <dbReference type="EMBL" id="TMR37185.1"/>
    </source>
</evidence>
<evidence type="ECO:0000256" key="1">
    <source>
        <dbReference type="ARBA" id="ARBA00022691"/>
    </source>
</evidence>
<feature type="compositionally biased region" description="Low complexity" evidence="5">
    <location>
        <begin position="343"/>
        <end position="361"/>
    </location>
</feature>
<dbReference type="Proteomes" id="UP000306628">
    <property type="component" value="Unassembled WGS sequence"/>
</dbReference>
<dbReference type="InterPro" id="IPR050377">
    <property type="entry name" value="Radical_SAM_PqqE_MftC-like"/>
</dbReference>
<sequence length="379" mass="41318">MSASTAKGPSDVVWDVTYACPLRCVHCYSESGRRPARQLGHEELLAVADAIVSLRPRAVEFAGGEPLLVRSLIEVAGRIRAAGVAVNLYTGGWTLDRRAAEAAAGVFSRITVSVDGASAEVHDRIRGRAGSFQRAMNALSLLDGLSEERVASGLDPVEFGVDYAVLRSNRHQLEEFCRTVAPRFRHLRFLTFAAAVPSGLASRQGFAEHELLSFDQLRALASDEERLRALAPGSVRVGTSDNMVLMMHPNFLRRHGFPLLQVEPDGEVRAMPIYEGTVGSLLTEDAGTLWQRAGERWNDPVVVEALSAVRSMEDWAEATRRIDYHFGTDEVRRRIDRRPPYAAPAAGPAVASAAGPAGVPVHRPERSQDLVTVTPPMRP</sequence>